<dbReference type="EMBL" id="JACGCM010000622">
    <property type="protein sequence ID" value="KAF6169781.1"/>
    <property type="molecule type" value="Genomic_DNA"/>
</dbReference>
<accession>A0A7J7NRE7</accession>
<proteinExistence type="predicted"/>
<keyword evidence="3" id="KW-1185">Reference proteome</keyword>
<feature type="coiled-coil region" evidence="1">
    <location>
        <begin position="409"/>
        <end position="454"/>
    </location>
</feature>
<evidence type="ECO:0000313" key="3">
    <source>
        <dbReference type="Proteomes" id="UP000541444"/>
    </source>
</evidence>
<dbReference type="Proteomes" id="UP000541444">
    <property type="component" value="Unassembled WGS sequence"/>
</dbReference>
<keyword evidence="1" id="KW-0175">Coiled coil</keyword>
<feature type="coiled-coil region" evidence="1">
    <location>
        <begin position="23"/>
        <end position="79"/>
    </location>
</feature>
<reference evidence="2 3" key="1">
    <citation type="journal article" date="2020" name="IScience">
        <title>Genome Sequencing of the Endangered Kingdonia uniflora (Circaeasteraceae, Ranunculales) Reveals Potential Mechanisms of Evolutionary Specialization.</title>
        <authorList>
            <person name="Sun Y."/>
            <person name="Deng T."/>
            <person name="Zhang A."/>
            <person name="Moore M.J."/>
            <person name="Landis J.B."/>
            <person name="Lin N."/>
            <person name="Zhang H."/>
            <person name="Zhang X."/>
            <person name="Huang J."/>
            <person name="Zhang X."/>
            <person name="Sun H."/>
            <person name="Wang H."/>
        </authorList>
    </citation>
    <scope>NUCLEOTIDE SEQUENCE [LARGE SCALE GENOMIC DNA]</scope>
    <source>
        <strain evidence="2">TB1705</strain>
        <tissue evidence="2">Leaf</tissue>
    </source>
</reference>
<feature type="coiled-coil region" evidence="1">
    <location>
        <begin position="177"/>
        <end position="254"/>
    </location>
</feature>
<comment type="caution">
    <text evidence="2">The sequence shown here is derived from an EMBL/GenBank/DDBJ whole genome shotgun (WGS) entry which is preliminary data.</text>
</comment>
<evidence type="ECO:0000256" key="1">
    <source>
        <dbReference type="SAM" id="Coils"/>
    </source>
</evidence>
<feature type="coiled-coil region" evidence="1">
    <location>
        <begin position="297"/>
        <end position="373"/>
    </location>
</feature>
<sequence>MEEQCRTKARENGVTVVEDEFKKLGLQDRSIELERRISQLEGEKNQFEESWTQVREAFQLELEKEREAASLKLKEVRAESIAEAERLVSASATSRNNLAGKLYQLRMFVYIHSTLRSKLVFWPVGQGGTGSLELAGTCSKELDVAREREEQTLLYNAEYAEEYQALISQYEDRLDDNVKLSLKLEEAKSQVEDKTATLLSQDLALNQLSSKLAELKERAASGSRHDAELAEYRIRALNDEISDMKCNIRTLNEQLLNREIDMDTARTNLVVSEADFEKLSSSIVVKDLELRNSAQIRDSLITRLDRLKANLRHLKERKAKSRADLAEVQAKNKNLVDDLAHVRGNVRRTVQRDKEMNERINQHCAQITELERELRVREMKYKKDLKLELDKRDGEITSDEGSREMKEFLRQKEELVENMRIDLTNSRQKSIDLTRQMSERIDQLTVKLAELKAHHLRDNKCAAVTHQIL</sequence>
<gene>
    <name evidence="2" type="ORF">GIB67_034173</name>
</gene>
<name>A0A7J7NRE7_9MAGN</name>
<evidence type="ECO:0000313" key="2">
    <source>
        <dbReference type="EMBL" id="KAF6169781.1"/>
    </source>
</evidence>
<protein>
    <submittedName>
        <fullName evidence="2">Uncharacterized protein</fullName>
    </submittedName>
</protein>
<dbReference type="AlphaFoldDB" id="A0A7J7NRE7"/>
<organism evidence="2 3">
    <name type="scientific">Kingdonia uniflora</name>
    <dbReference type="NCBI Taxonomy" id="39325"/>
    <lineage>
        <taxon>Eukaryota</taxon>
        <taxon>Viridiplantae</taxon>
        <taxon>Streptophyta</taxon>
        <taxon>Embryophyta</taxon>
        <taxon>Tracheophyta</taxon>
        <taxon>Spermatophyta</taxon>
        <taxon>Magnoliopsida</taxon>
        <taxon>Ranunculales</taxon>
        <taxon>Circaeasteraceae</taxon>
        <taxon>Kingdonia</taxon>
    </lineage>
</organism>